<protein>
    <recommendedName>
        <fullName evidence="1">YbaK/aminoacyl-tRNA synthetase-associated domain-containing protein</fullName>
    </recommendedName>
</protein>
<dbReference type="HOGENOM" id="CLU_094875_0_0_5"/>
<dbReference type="CDD" id="cd04333">
    <property type="entry name" value="ProX_deacylase"/>
    <property type="match status" value="1"/>
</dbReference>
<dbReference type="Gene3D" id="3.90.960.10">
    <property type="entry name" value="YbaK/aminoacyl-tRNA synthetase-associated domain"/>
    <property type="match status" value="1"/>
</dbReference>
<dbReference type="InterPro" id="IPR036754">
    <property type="entry name" value="YbaK/aa-tRNA-synt-asso_dom_sf"/>
</dbReference>
<sequence>MSKSVKRVTEAAQILGLNISIQTMPDSTRSAADAANACNCEVGQIVKSLIFKGENSNALKLVLLGGHHDLDLKKAKEIFGEPLTRADPKRVRSETGFAIGGVAPIGHLETPETWIDANLLNHKQVWAAAGTPNSVFSVDPEHLMRAINAQIFTNS</sequence>
<keyword evidence="3" id="KW-1185">Reference proteome</keyword>
<dbReference type="Proteomes" id="UP000001353">
    <property type="component" value="Chromosome"/>
</dbReference>
<organism evidence="2 3">
    <name type="scientific">Roseobacter litoralis (strain ATCC 49566 / DSM 6996 / JCM 21268 / NBRC 15278 / OCh 149)</name>
    <dbReference type="NCBI Taxonomy" id="391595"/>
    <lineage>
        <taxon>Bacteria</taxon>
        <taxon>Pseudomonadati</taxon>
        <taxon>Pseudomonadota</taxon>
        <taxon>Alphaproteobacteria</taxon>
        <taxon>Rhodobacterales</taxon>
        <taxon>Roseobacteraceae</taxon>
        <taxon>Roseobacter</taxon>
    </lineage>
</organism>
<dbReference type="eggNOG" id="COG2606">
    <property type="taxonomic scope" value="Bacteria"/>
</dbReference>
<dbReference type="KEGG" id="rli:RLO149_c039570"/>
<dbReference type="AlphaFoldDB" id="F7ZDS3"/>
<reference evidence="2 3" key="1">
    <citation type="journal article" date="2011" name="BMC Genomics">
        <title>Comparative genome analysis and genome-guided physiological analysis of Roseobacter litoralis.</title>
        <authorList>
            <person name="Kalhoefer D."/>
            <person name="Thole S."/>
            <person name="Voget S."/>
            <person name="Lehmann R."/>
            <person name="Liesegang H."/>
            <person name="Wollher A."/>
            <person name="Daniel R."/>
            <person name="Simon M."/>
            <person name="Brinkhoff T."/>
        </authorList>
    </citation>
    <scope>NUCLEOTIDE SEQUENCE [LARGE SCALE GENOMIC DNA]</scope>
    <source>
        <strain evidence="3">ATCC 49566 / DSM 6996 / JCM 21268 / NBRC 15278 / OCh 149</strain>
    </source>
</reference>
<proteinExistence type="predicted"/>
<feature type="domain" description="YbaK/aminoacyl-tRNA synthetase-associated" evidence="1">
    <location>
        <begin position="27"/>
        <end position="145"/>
    </location>
</feature>
<evidence type="ECO:0000259" key="1">
    <source>
        <dbReference type="Pfam" id="PF04073"/>
    </source>
</evidence>
<dbReference type="InterPro" id="IPR007214">
    <property type="entry name" value="YbaK/aa-tRNA-synth-assoc-dom"/>
</dbReference>
<evidence type="ECO:0000313" key="3">
    <source>
        <dbReference type="Proteomes" id="UP000001353"/>
    </source>
</evidence>
<gene>
    <name evidence="2" type="ordered locus">RLO149_c039570</name>
</gene>
<dbReference type="RefSeq" id="WP_013963739.1">
    <property type="nucleotide sequence ID" value="NC_015730.1"/>
</dbReference>
<dbReference type="STRING" id="391595.RLO149_c039570"/>
<accession>F7ZDS3</accession>
<name>F7ZDS3_ROSLO</name>
<dbReference type="SUPFAM" id="SSF55826">
    <property type="entry name" value="YbaK/ProRS associated domain"/>
    <property type="match status" value="1"/>
</dbReference>
<dbReference type="Pfam" id="PF04073">
    <property type="entry name" value="tRNA_edit"/>
    <property type="match status" value="1"/>
</dbReference>
<evidence type="ECO:0000313" key="2">
    <source>
        <dbReference type="EMBL" id="AEI95858.1"/>
    </source>
</evidence>
<dbReference type="GO" id="GO:0002161">
    <property type="term" value="F:aminoacyl-tRNA deacylase activity"/>
    <property type="evidence" value="ECO:0007669"/>
    <property type="project" value="InterPro"/>
</dbReference>
<dbReference type="EMBL" id="CP002623">
    <property type="protein sequence ID" value="AEI95858.1"/>
    <property type="molecule type" value="Genomic_DNA"/>
</dbReference>
<dbReference type="PANTHER" id="PTHR30411:SF1">
    <property type="entry name" value="CYTOPLASMIC PROTEIN"/>
    <property type="match status" value="1"/>
</dbReference>
<dbReference type="PANTHER" id="PTHR30411">
    <property type="entry name" value="CYTOPLASMIC PROTEIN"/>
    <property type="match status" value="1"/>
</dbReference>
<dbReference type="OrthoDB" id="9798760at2"/>